<keyword evidence="3" id="KW-1185">Reference proteome</keyword>
<keyword evidence="1" id="KW-1133">Transmembrane helix</keyword>
<name>A0A1G6Y673_9RHOB</name>
<evidence type="ECO:0000313" key="2">
    <source>
        <dbReference type="EMBL" id="SDD85772.1"/>
    </source>
</evidence>
<reference evidence="3" key="1">
    <citation type="submission" date="2016-10" db="EMBL/GenBank/DDBJ databases">
        <authorList>
            <person name="Varghese N."/>
            <person name="Submissions S."/>
        </authorList>
    </citation>
    <scope>NUCLEOTIDE SEQUENCE [LARGE SCALE GENOMIC DNA]</scope>
    <source>
        <strain evidence="3">CGMCC 1.9108</strain>
    </source>
</reference>
<sequence>MSIQYDVKHYLGLGALSVAFFVYLYAPLLMVFIYSLNASPITGV</sequence>
<dbReference type="Proteomes" id="UP000199628">
    <property type="component" value="Unassembled WGS sequence"/>
</dbReference>
<dbReference type="RefSeq" id="WP_281243168.1">
    <property type="nucleotide sequence ID" value="NZ_FMZV01000011.1"/>
</dbReference>
<dbReference type="EMBL" id="FMZV01000011">
    <property type="protein sequence ID" value="SDD85772.1"/>
    <property type="molecule type" value="Genomic_DNA"/>
</dbReference>
<accession>A0A1G6Y673</accession>
<proteinExistence type="predicted"/>
<gene>
    <name evidence="2" type="ORF">SAMN04488239_11150</name>
</gene>
<organism evidence="2 3">
    <name type="scientific">Ruegeria marina</name>
    <dbReference type="NCBI Taxonomy" id="639004"/>
    <lineage>
        <taxon>Bacteria</taxon>
        <taxon>Pseudomonadati</taxon>
        <taxon>Pseudomonadota</taxon>
        <taxon>Alphaproteobacteria</taxon>
        <taxon>Rhodobacterales</taxon>
        <taxon>Roseobacteraceae</taxon>
        <taxon>Ruegeria</taxon>
    </lineage>
</organism>
<evidence type="ECO:0000256" key="1">
    <source>
        <dbReference type="SAM" id="Phobius"/>
    </source>
</evidence>
<evidence type="ECO:0008006" key="4">
    <source>
        <dbReference type="Google" id="ProtNLM"/>
    </source>
</evidence>
<dbReference type="AlphaFoldDB" id="A0A1G6Y673"/>
<keyword evidence="1" id="KW-0812">Transmembrane</keyword>
<keyword evidence="1" id="KW-0472">Membrane</keyword>
<protein>
    <recommendedName>
        <fullName evidence="4">Spermidine/putrescine transport system permease protein</fullName>
    </recommendedName>
</protein>
<evidence type="ECO:0000313" key="3">
    <source>
        <dbReference type="Proteomes" id="UP000199628"/>
    </source>
</evidence>
<feature type="transmembrane region" description="Helical" evidence="1">
    <location>
        <begin position="12"/>
        <end position="36"/>
    </location>
</feature>
<dbReference type="STRING" id="639004.SAMN04488239_11150"/>